<dbReference type="GO" id="GO:0000160">
    <property type="term" value="P:phosphorelay signal transduction system"/>
    <property type="evidence" value="ECO:0007669"/>
    <property type="project" value="UniProtKB-KW"/>
</dbReference>
<dbReference type="PANTHER" id="PTHR44936:SF9">
    <property type="entry name" value="SENSOR PROTEIN CREC"/>
    <property type="match status" value="1"/>
</dbReference>
<evidence type="ECO:0000259" key="14">
    <source>
        <dbReference type="PROSITE" id="PS50109"/>
    </source>
</evidence>
<dbReference type="SMART" id="SM00387">
    <property type="entry name" value="HATPase_c"/>
    <property type="match status" value="1"/>
</dbReference>
<keyword evidence="5" id="KW-0808">Transferase</keyword>
<dbReference type="Gene3D" id="6.10.340.10">
    <property type="match status" value="1"/>
</dbReference>
<keyword evidence="13" id="KW-0472">Membrane</keyword>
<keyword evidence="8" id="KW-0418">Kinase</keyword>
<keyword evidence="4" id="KW-0597">Phosphoprotein</keyword>
<gene>
    <name evidence="15" type="ORF">MPSYJ_52050</name>
</gene>
<evidence type="ECO:0000256" key="3">
    <source>
        <dbReference type="ARBA" id="ARBA00012438"/>
    </source>
</evidence>
<evidence type="ECO:0000256" key="1">
    <source>
        <dbReference type="ARBA" id="ARBA00000085"/>
    </source>
</evidence>
<dbReference type="SMART" id="SM00304">
    <property type="entry name" value="HAMP"/>
    <property type="match status" value="1"/>
</dbReference>
<protein>
    <recommendedName>
        <fullName evidence="3">histidine kinase</fullName>
        <ecNumber evidence="3">2.7.13.3</ecNumber>
    </recommendedName>
</protein>
<keyword evidence="11" id="KW-0902">Two-component regulatory system</keyword>
<dbReference type="InterPro" id="IPR036890">
    <property type="entry name" value="HATPase_C_sf"/>
</dbReference>
<reference evidence="15 16" key="1">
    <citation type="journal article" date="2019" name="Emerg. Microbes Infect.">
        <title>Comprehensive subspecies identification of 175 nontuberculous mycobacteria species based on 7547 genomic profiles.</title>
        <authorList>
            <person name="Matsumoto Y."/>
            <person name="Kinjo T."/>
            <person name="Motooka D."/>
            <person name="Nabeya D."/>
            <person name="Jung N."/>
            <person name="Uechi K."/>
            <person name="Horii T."/>
            <person name="Iida T."/>
            <person name="Fujita J."/>
            <person name="Nakamura S."/>
        </authorList>
    </citation>
    <scope>NUCLEOTIDE SEQUENCE [LARGE SCALE GENOMIC DNA]</scope>
    <source>
        <strain evidence="15 16">JCM 13323</strain>
    </source>
</reference>
<evidence type="ECO:0000313" key="16">
    <source>
        <dbReference type="Proteomes" id="UP000466514"/>
    </source>
</evidence>
<dbReference type="KEGG" id="mpsc:MPSYJ_52050"/>
<dbReference type="Gene3D" id="3.30.565.10">
    <property type="entry name" value="Histidine kinase-like ATPase, C-terminal domain"/>
    <property type="match status" value="1"/>
</dbReference>
<keyword evidence="16" id="KW-1185">Reference proteome</keyword>
<evidence type="ECO:0000256" key="13">
    <source>
        <dbReference type="SAM" id="Phobius"/>
    </source>
</evidence>
<dbReference type="EC" id="2.7.13.3" evidence="3"/>
<evidence type="ECO:0000256" key="7">
    <source>
        <dbReference type="ARBA" id="ARBA00022741"/>
    </source>
</evidence>
<evidence type="ECO:0000256" key="2">
    <source>
        <dbReference type="ARBA" id="ARBA00004370"/>
    </source>
</evidence>
<proteinExistence type="predicted"/>
<dbReference type="AlphaFoldDB" id="A0A7I7MHD0"/>
<dbReference type="Proteomes" id="UP000466514">
    <property type="component" value="Chromosome"/>
</dbReference>
<sequence>MNDARSPIKRPPRLALSNWPVRAKVLAIVLVPLLLACAFGGLRISASATAARDLRVAATRADMVPAVADYMAALEGVLASATDGGDVPAALTAFGDRSSALRSRLDGTEVDDAVRLATNTLLDYGKDLVDKTTGGGNAIDLRTRVMTYAPLPITAETAITGLVSGDDDTVRSAGEALARAVGARGQMTMQQMLVDRGGELPEPELRSSMITLAGTEPSTVSAMGAYLGGSSDPAASLRSEMVKRMSLLSDPGVALVGNPDLLSSQLITRGIADGVIAETSRTIPATVEDQAAAARTAALRDAVLVGAAIVVALLIVAVVARSLIRPLRTLRTSALKVAHEDLAREVEQVRADGKTPPVQPIGVHTSEEIGQVAHAVDELHEQAVLLAGEQARLQMQVTDMFETLSRRNRSLVDQQLALIDRLESNEQDPDRLDSLFRLDHLAARMRRNGANLMVLAGARIPRDLAEPVPVVALVNAAASEVEDYTRITADHLPDSAVTGAAAGDLMHLLAELFDNALRYSPPATQVRVSAVHTGNGGLVLEIADTGLGMTESDLRVANTRLQSGGEVNPYTARHMGLFVVGRLAAQHGLVVRLRSTVSGQRGAGTTAGVYVPAELLVAAAPPPSAGPAPVSVPVEPVVVAAPVIESAPEPAPAGLLPQRRPGASGIAEPAPAPPEPRPESARSDVAAFFAPRQAATNAESRHARHAKEDSTDDDAIYQKMLSEWLVDPHELSQSTDLNWESVWDHGWSAAAAAENAPVLDHTVEGLPVRRPGARLVPGAPDDAGNGSGAHAARDPDAVRAGIVNHFGGVQAGRLRAQQERGAPDE</sequence>
<dbReference type="InterPro" id="IPR003594">
    <property type="entry name" value="HATPase_dom"/>
</dbReference>
<organism evidence="15 16">
    <name type="scientific">Mycolicibacterium psychrotolerans</name>
    <dbReference type="NCBI Taxonomy" id="216929"/>
    <lineage>
        <taxon>Bacteria</taxon>
        <taxon>Bacillati</taxon>
        <taxon>Actinomycetota</taxon>
        <taxon>Actinomycetes</taxon>
        <taxon>Mycobacteriales</taxon>
        <taxon>Mycobacteriaceae</taxon>
        <taxon>Mycolicibacterium</taxon>
    </lineage>
</organism>
<evidence type="ECO:0000313" key="15">
    <source>
        <dbReference type="EMBL" id="BBX71744.1"/>
    </source>
</evidence>
<evidence type="ECO:0000256" key="12">
    <source>
        <dbReference type="SAM" id="MobiDB-lite"/>
    </source>
</evidence>
<name>A0A7I7MHD0_9MYCO</name>
<dbReference type="GO" id="GO:0004673">
    <property type="term" value="F:protein histidine kinase activity"/>
    <property type="evidence" value="ECO:0007669"/>
    <property type="project" value="UniProtKB-EC"/>
</dbReference>
<comment type="subcellular location">
    <subcellularLocation>
        <location evidence="2">Membrane</location>
    </subcellularLocation>
</comment>
<dbReference type="PROSITE" id="PS50109">
    <property type="entry name" value="HIS_KIN"/>
    <property type="match status" value="1"/>
</dbReference>
<comment type="catalytic activity">
    <reaction evidence="1">
        <text>ATP + protein L-histidine = ADP + protein N-phospho-L-histidine.</text>
        <dbReference type="EC" id="2.7.13.3"/>
    </reaction>
</comment>
<evidence type="ECO:0000256" key="5">
    <source>
        <dbReference type="ARBA" id="ARBA00022679"/>
    </source>
</evidence>
<dbReference type="InterPro" id="IPR005467">
    <property type="entry name" value="His_kinase_dom"/>
</dbReference>
<evidence type="ECO:0000256" key="9">
    <source>
        <dbReference type="ARBA" id="ARBA00022840"/>
    </source>
</evidence>
<dbReference type="GO" id="GO:0016020">
    <property type="term" value="C:membrane"/>
    <property type="evidence" value="ECO:0007669"/>
    <property type="project" value="UniProtKB-SubCell"/>
</dbReference>
<feature type="transmembrane region" description="Helical" evidence="13">
    <location>
        <begin position="302"/>
        <end position="324"/>
    </location>
</feature>
<dbReference type="EMBL" id="AP022574">
    <property type="protein sequence ID" value="BBX71744.1"/>
    <property type="molecule type" value="Genomic_DNA"/>
</dbReference>
<keyword evidence="10 13" id="KW-1133">Transmembrane helix</keyword>
<evidence type="ECO:0000256" key="4">
    <source>
        <dbReference type="ARBA" id="ARBA00022553"/>
    </source>
</evidence>
<evidence type="ECO:0000256" key="8">
    <source>
        <dbReference type="ARBA" id="ARBA00022777"/>
    </source>
</evidence>
<dbReference type="PANTHER" id="PTHR44936">
    <property type="entry name" value="SENSOR PROTEIN CREC"/>
    <property type="match status" value="1"/>
</dbReference>
<keyword evidence="9" id="KW-0067">ATP-binding</keyword>
<dbReference type="GO" id="GO:0005524">
    <property type="term" value="F:ATP binding"/>
    <property type="evidence" value="ECO:0007669"/>
    <property type="project" value="UniProtKB-KW"/>
</dbReference>
<evidence type="ECO:0000256" key="10">
    <source>
        <dbReference type="ARBA" id="ARBA00022989"/>
    </source>
</evidence>
<dbReference type="InterPro" id="IPR003660">
    <property type="entry name" value="HAMP_dom"/>
</dbReference>
<evidence type="ECO:0000256" key="11">
    <source>
        <dbReference type="ARBA" id="ARBA00023012"/>
    </source>
</evidence>
<evidence type="ECO:0000256" key="6">
    <source>
        <dbReference type="ARBA" id="ARBA00022692"/>
    </source>
</evidence>
<feature type="domain" description="Histidine kinase" evidence="14">
    <location>
        <begin position="505"/>
        <end position="615"/>
    </location>
</feature>
<dbReference type="Pfam" id="PF02518">
    <property type="entry name" value="HATPase_c"/>
    <property type="match status" value="1"/>
</dbReference>
<dbReference type="RefSeq" id="WP_163726644.1">
    <property type="nucleotide sequence ID" value="NZ_AP022574.1"/>
</dbReference>
<feature type="region of interest" description="Disordered" evidence="12">
    <location>
        <begin position="648"/>
        <end position="682"/>
    </location>
</feature>
<dbReference type="InterPro" id="IPR050980">
    <property type="entry name" value="2C_sensor_his_kinase"/>
</dbReference>
<keyword evidence="7" id="KW-0547">Nucleotide-binding</keyword>
<accession>A0A7I7MHD0</accession>
<keyword evidence="6 13" id="KW-0812">Transmembrane</keyword>
<dbReference type="SUPFAM" id="SSF55874">
    <property type="entry name" value="ATPase domain of HSP90 chaperone/DNA topoisomerase II/histidine kinase"/>
    <property type="match status" value="1"/>
</dbReference>